<organism evidence="9">
    <name type="scientific">Ixodes ricinus</name>
    <name type="common">Common tick</name>
    <name type="synonym">Acarus ricinus</name>
    <dbReference type="NCBI Taxonomy" id="34613"/>
    <lineage>
        <taxon>Eukaryota</taxon>
        <taxon>Metazoa</taxon>
        <taxon>Ecdysozoa</taxon>
        <taxon>Arthropoda</taxon>
        <taxon>Chelicerata</taxon>
        <taxon>Arachnida</taxon>
        <taxon>Acari</taxon>
        <taxon>Parasitiformes</taxon>
        <taxon>Ixodida</taxon>
        <taxon>Ixodoidea</taxon>
        <taxon>Ixodidae</taxon>
        <taxon>Ixodinae</taxon>
        <taxon>Ixodes</taxon>
    </lineage>
</organism>
<proteinExistence type="predicted"/>
<feature type="disulfide bond" evidence="4">
    <location>
        <begin position="332"/>
        <end position="359"/>
    </location>
</feature>
<feature type="domain" description="Sushi" evidence="8">
    <location>
        <begin position="1001"/>
        <end position="1058"/>
    </location>
</feature>
<keyword evidence="2" id="KW-0677">Repeat</keyword>
<feature type="disulfide bond" evidence="4">
    <location>
        <begin position="1089"/>
        <end position="1116"/>
    </location>
</feature>
<dbReference type="PANTHER" id="PTHR45656">
    <property type="entry name" value="PROTEIN CBR-CLEC-78"/>
    <property type="match status" value="1"/>
</dbReference>
<dbReference type="PROSITE" id="PS50923">
    <property type="entry name" value="SUSHI"/>
    <property type="match status" value="12"/>
</dbReference>
<dbReference type="InterPro" id="IPR036179">
    <property type="entry name" value="Ig-like_dom_sf"/>
</dbReference>
<evidence type="ECO:0000256" key="3">
    <source>
        <dbReference type="ARBA" id="ARBA00023157"/>
    </source>
</evidence>
<feature type="domain" description="Sushi" evidence="8">
    <location>
        <begin position="122"/>
        <end position="179"/>
    </location>
</feature>
<dbReference type="InterPro" id="IPR035976">
    <property type="entry name" value="Sushi/SCR/CCP_sf"/>
</dbReference>
<feature type="domain" description="Ig-like" evidence="7">
    <location>
        <begin position="906"/>
        <end position="984"/>
    </location>
</feature>
<dbReference type="Gene3D" id="2.10.70.10">
    <property type="entry name" value="Complement Module, domain 1"/>
    <property type="match status" value="14"/>
</dbReference>
<dbReference type="CDD" id="cd00033">
    <property type="entry name" value="CCP"/>
    <property type="match status" value="11"/>
</dbReference>
<feature type="disulfide bond" evidence="4">
    <location>
        <begin position="1213"/>
        <end position="1240"/>
    </location>
</feature>
<feature type="disulfide bond" evidence="4">
    <location>
        <begin position="576"/>
        <end position="603"/>
    </location>
</feature>
<dbReference type="EMBL" id="GIFC01018901">
    <property type="protein sequence ID" value="MXV00985.1"/>
    <property type="molecule type" value="Transcribed_RNA"/>
</dbReference>
<evidence type="ECO:0000256" key="1">
    <source>
        <dbReference type="ARBA" id="ARBA00022729"/>
    </source>
</evidence>
<feature type="compositionally biased region" description="Acidic residues" evidence="5">
    <location>
        <begin position="57"/>
        <end position="72"/>
    </location>
</feature>
<evidence type="ECO:0000313" key="9">
    <source>
        <dbReference type="EMBL" id="MXV00985.1"/>
    </source>
</evidence>
<keyword evidence="1 6" id="KW-0732">Signal</keyword>
<dbReference type="SMART" id="SM00032">
    <property type="entry name" value="CCP"/>
    <property type="match status" value="15"/>
</dbReference>
<keyword evidence="4" id="KW-0768">Sushi</keyword>
<feature type="domain" description="Sushi" evidence="8">
    <location>
        <begin position="246"/>
        <end position="303"/>
    </location>
</feature>
<name>A0A6B0VGR4_IXORI</name>
<dbReference type="InterPro" id="IPR000436">
    <property type="entry name" value="Sushi_SCR_CCP_dom"/>
</dbReference>
<evidence type="ECO:0000259" key="7">
    <source>
        <dbReference type="PROSITE" id="PS50835"/>
    </source>
</evidence>
<keyword evidence="3 4" id="KW-1015">Disulfide bond</keyword>
<dbReference type="SUPFAM" id="SSF48726">
    <property type="entry name" value="Immunoglobulin"/>
    <property type="match status" value="1"/>
</dbReference>
<dbReference type="PANTHER" id="PTHR45656:SF4">
    <property type="entry name" value="PROTEIN CBR-CLEC-78"/>
    <property type="match status" value="1"/>
</dbReference>
<feature type="region of interest" description="Disordered" evidence="5">
    <location>
        <begin position="173"/>
        <end position="196"/>
    </location>
</feature>
<feature type="disulfide bond" evidence="4">
    <location>
        <begin position="1184"/>
        <end position="1227"/>
    </location>
</feature>
<feature type="domain" description="Sushi" evidence="8">
    <location>
        <begin position="539"/>
        <end position="605"/>
    </location>
</feature>
<feature type="signal peptide" evidence="6">
    <location>
        <begin position="1"/>
        <end position="23"/>
    </location>
</feature>
<dbReference type="InterPro" id="IPR013783">
    <property type="entry name" value="Ig-like_fold"/>
</dbReference>
<feature type="compositionally biased region" description="Polar residues" evidence="5">
    <location>
        <begin position="181"/>
        <end position="196"/>
    </location>
</feature>
<feature type="region of interest" description="Disordered" evidence="5">
    <location>
        <begin position="34"/>
        <end position="76"/>
    </location>
</feature>
<sequence length="1251" mass="138573">MAVWWPLYRVVPFFLILWVAGEAYHIRDFGSNAETRKTPSLSKYHPDSWYHPQDAPSEFEDETTDDGDEEDVREGCPQNREEAAALGRRCLRKCKTDEDCISTKKKCLCDGLCGWSCVRPDLNCDELQPLENGQFRVSGDYFGARVYYECDDNFWMSGPKERMCQGDGRWSSRAPECKKQPSCNTPPSVPHSRTNASDGARDFVINSTVRYNCFPGYDAKGFDVAKCIFYNSSAQWFGPDLKCEPKSCGPPGEVEHGRRMGTMTRFTSSVKYECHEGYELFGRAHRYCQSSGQWSGTLPECRPVQCDKPDDPLNGRAIYTELLFNSLVKYECRHGYRIKGPPTARCNSQRQWEGAPTHCVEIDCGHPGHLHNGYVEFGVSTLNAKASYNCFDGMKFQGQANSSVCLDTGNWSNPLPKCLAPCKIPALEHAFVNLSTPESRLEHGRLLNVSCQEHYELAYNATPPKCNNGSWTHLPICAPARCKSLPERPAHGIVIAPKTEHGMRALFHCVDGYELVGPNVTVCQFGNWTHKTVPVCREITCSLPPVEHGSFRELTTERPLEPDESVGHGTLVELFCNPGYQVQGQPELRCWQGGWGPAAFPECLPEPCELPTLGQGHYLGGYRAGLTISPGSSVEYDCDEETVRLTPPLLRCQEGRLRPDAPGCSSEAEGTPAFDRVPGEYPDTQKKEDQMALAATTSAATPLPHPTTTWPSPRFSGGDVAVPPSRAASASLSNRACSAPERLHNALAYQSPSPDEGGDVQGVLRFPHGTEVVFRCIDGAGGERSTWKLLCEDGSWLGRPEKCEEVDPRLSVPREERRNRSCVFRHAEPNLEAFLGDRRVTEDAVHLPPGTELVFRCKDIGKYSLIGSTRRRCVYGDWDGIKPSCFGLSQENDYALEKPPTILFRPHVTPVAQSNDGKLIVYPGAILHLECLWLRKYGTPKWEVSHKSRKYAEGWTTEPGRDSQLEYRLSIYHAKKDDTGRYTCVTPMGHKHSVDIVVSPVHCDPLPNVSGLLVSTTNTRMGTKVVFSCEEGKRIQGSQQATCLPSGNWSADLPYCQVAECQDISGSSDGLVMVKAEDRVVGSRAHFSCPQGYGLRGQARVECLDTGQWSGPLPSCVEVRCSGLPAPENGFIEGGPSGESREYRGGDLVRFGCRTDHMMLGAGVVVCEENDRWSAPVPKCVPACQYPSVREGARISSRVSYFYRINETVTFECPDGFQLRGSPMIQCIGRGRWSAAVPRCQPLHTARAPGL</sequence>
<evidence type="ECO:0000256" key="2">
    <source>
        <dbReference type="ARBA" id="ARBA00022737"/>
    </source>
</evidence>
<dbReference type="InterPro" id="IPR007110">
    <property type="entry name" value="Ig-like_dom"/>
</dbReference>
<evidence type="ECO:0000256" key="4">
    <source>
        <dbReference type="PROSITE-ProRule" id="PRU00302"/>
    </source>
</evidence>
<feature type="chain" id="PRO_5025630205" evidence="6">
    <location>
        <begin position="24"/>
        <end position="1251"/>
    </location>
</feature>
<evidence type="ECO:0000256" key="5">
    <source>
        <dbReference type="SAM" id="MobiDB-lite"/>
    </source>
</evidence>
<dbReference type="SUPFAM" id="SSF57535">
    <property type="entry name" value="Complement control module/SCR domain"/>
    <property type="match status" value="13"/>
</dbReference>
<dbReference type="Pfam" id="PF00084">
    <property type="entry name" value="Sushi"/>
    <property type="match status" value="11"/>
</dbReference>
<reference evidence="9" key="1">
    <citation type="submission" date="2019-12" db="EMBL/GenBank/DDBJ databases">
        <title>An insight into the sialome of adult female Ixodes ricinus ticks feeding for 6 days.</title>
        <authorList>
            <person name="Perner J."/>
            <person name="Ribeiro J.M.C."/>
        </authorList>
    </citation>
    <scope>NUCLEOTIDE SEQUENCE</scope>
    <source>
        <strain evidence="9">Semi-engorged</strain>
        <tissue evidence="9">Salivary glands</tissue>
    </source>
</reference>
<dbReference type="Gene3D" id="2.60.40.10">
    <property type="entry name" value="Immunoglobulins"/>
    <property type="match status" value="1"/>
</dbReference>
<feature type="region of interest" description="Disordered" evidence="5">
    <location>
        <begin position="656"/>
        <end position="687"/>
    </location>
</feature>
<feature type="domain" description="Sushi" evidence="8">
    <location>
        <begin position="1059"/>
        <end position="1118"/>
    </location>
</feature>
<protein>
    <submittedName>
        <fullName evidence="9">Putative complement factor bb</fullName>
    </submittedName>
</protein>
<feature type="disulfide bond" evidence="4">
    <location>
        <begin position="274"/>
        <end position="301"/>
    </location>
</feature>
<feature type="disulfide bond" evidence="4">
    <location>
        <begin position="509"/>
        <end position="536"/>
    </location>
</feature>
<feature type="disulfide bond" evidence="4">
    <location>
        <begin position="1029"/>
        <end position="1056"/>
    </location>
</feature>
<evidence type="ECO:0000256" key="6">
    <source>
        <dbReference type="SAM" id="SignalP"/>
    </source>
</evidence>
<feature type="domain" description="Sushi" evidence="8">
    <location>
        <begin position="1182"/>
        <end position="1242"/>
    </location>
</feature>
<feature type="domain" description="Sushi" evidence="8">
    <location>
        <begin position="1119"/>
        <end position="1180"/>
    </location>
</feature>
<feature type="domain" description="Sushi" evidence="8">
    <location>
        <begin position="480"/>
        <end position="538"/>
    </location>
</feature>
<dbReference type="InterPro" id="IPR051277">
    <property type="entry name" value="SEZ6_CSMD_C4BPB_Regulators"/>
</dbReference>
<feature type="domain" description="Sushi" evidence="8">
    <location>
        <begin position="735"/>
        <end position="805"/>
    </location>
</feature>
<dbReference type="AlphaFoldDB" id="A0A6B0VGR4"/>
<feature type="disulfide bond" evidence="4">
    <location>
        <begin position="150"/>
        <end position="177"/>
    </location>
</feature>
<feature type="disulfide bond" evidence="4">
    <location>
        <begin position="776"/>
        <end position="803"/>
    </location>
</feature>
<evidence type="ECO:0000259" key="8">
    <source>
        <dbReference type="PROSITE" id="PS50923"/>
    </source>
</evidence>
<feature type="domain" description="Sushi" evidence="8">
    <location>
        <begin position="304"/>
        <end position="361"/>
    </location>
</feature>
<feature type="disulfide bond" evidence="4">
    <location>
        <begin position="1153"/>
        <end position="1180"/>
    </location>
</feature>
<comment type="caution">
    <text evidence="4">Lacks conserved residue(s) required for the propagation of feature annotation.</text>
</comment>
<accession>A0A6B0VGR4</accession>
<feature type="domain" description="Sushi" evidence="8">
    <location>
        <begin position="181"/>
        <end position="245"/>
    </location>
</feature>
<dbReference type="PROSITE" id="PS50835">
    <property type="entry name" value="IG_LIKE"/>
    <property type="match status" value="1"/>
</dbReference>
<feature type="domain" description="Sushi" evidence="8">
    <location>
        <begin position="362"/>
        <end position="420"/>
    </location>
</feature>